<dbReference type="PANTHER" id="PTHR46929:SF23">
    <property type="entry name" value="L10-INTERACTING MYB DOMAIN-CONTAINING PROTEIN-LIKE"/>
    <property type="match status" value="1"/>
</dbReference>
<dbReference type="InterPro" id="IPR024752">
    <property type="entry name" value="Myb/SANT-like_dom"/>
</dbReference>
<comment type="caution">
    <text evidence="3">The sequence shown here is derived from an EMBL/GenBank/DDBJ whole genome shotgun (WGS) entry which is preliminary data.</text>
</comment>
<proteinExistence type="predicted"/>
<evidence type="ECO:0000313" key="3">
    <source>
        <dbReference type="EMBL" id="KAJ0975152.1"/>
    </source>
</evidence>
<organism evidence="3 4">
    <name type="scientific">Dioscorea zingiberensis</name>
    <dbReference type="NCBI Taxonomy" id="325984"/>
    <lineage>
        <taxon>Eukaryota</taxon>
        <taxon>Viridiplantae</taxon>
        <taxon>Streptophyta</taxon>
        <taxon>Embryophyta</taxon>
        <taxon>Tracheophyta</taxon>
        <taxon>Spermatophyta</taxon>
        <taxon>Magnoliopsida</taxon>
        <taxon>Liliopsida</taxon>
        <taxon>Dioscoreales</taxon>
        <taxon>Dioscoreaceae</taxon>
        <taxon>Dioscorea</taxon>
    </lineage>
</organism>
<dbReference type="EMBL" id="JAGGNH010000004">
    <property type="protein sequence ID" value="KAJ0975152.1"/>
    <property type="molecule type" value="Genomic_DNA"/>
</dbReference>
<dbReference type="PANTHER" id="PTHR46929">
    <property type="entry name" value="EXPRESSED PROTEIN"/>
    <property type="match status" value="1"/>
</dbReference>
<reference evidence="3" key="2">
    <citation type="journal article" date="2022" name="Hortic Res">
        <title>The genome of Dioscorea zingiberensis sheds light on the biosynthesis, origin and evolution of the medicinally important diosgenin saponins.</title>
        <authorList>
            <person name="Li Y."/>
            <person name="Tan C."/>
            <person name="Li Z."/>
            <person name="Guo J."/>
            <person name="Li S."/>
            <person name="Chen X."/>
            <person name="Wang C."/>
            <person name="Dai X."/>
            <person name="Yang H."/>
            <person name="Song W."/>
            <person name="Hou L."/>
            <person name="Xu J."/>
            <person name="Tong Z."/>
            <person name="Xu A."/>
            <person name="Yuan X."/>
            <person name="Wang W."/>
            <person name="Yang Q."/>
            <person name="Chen L."/>
            <person name="Sun Z."/>
            <person name="Wang K."/>
            <person name="Pan B."/>
            <person name="Chen J."/>
            <person name="Bao Y."/>
            <person name="Liu F."/>
            <person name="Qi X."/>
            <person name="Gang D.R."/>
            <person name="Wen J."/>
            <person name="Li J."/>
        </authorList>
    </citation>
    <scope>NUCLEOTIDE SEQUENCE</scope>
    <source>
        <strain evidence="3">Dzin_1.0</strain>
    </source>
</reference>
<feature type="compositionally biased region" description="Low complexity" evidence="1">
    <location>
        <begin position="185"/>
        <end position="195"/>
    </location>
</feature>
<evidence type="ECO:0000313" key="4">
    <source>
        <dbReference type="Proteomes" id="UP001085076"/>
    </source>
</evidence>
<reference evidence="3" key="1">
    <citation type="submission" date="2021-03" db="EMBL/GenBank/DDBJ databases">
        <authorList>
            <person name="Li Z."/>
            <person name="Yang C."/>
        </authorList>
    </citation>
    <scope>NUCLEOTIDE SEQUENCE</scope>
    <source>
        <strain evidence="3">Dzin_1.0</strain>
        <tissue evidence="3">Leaf</tissue>
    </source>
</reference>
<evidence type="ECO:0000256" key="1">
    <source>
        <dbReference type="SAM" id="MobiDB-lite"/>
    </source>
</evidence>
<feature type="domain" description="Myb/SANT-like" evidence="2">
    <location>
        <begin position="20"/>
        <end position="93"/>
    </location>
</feature>
<feature type="region of interest" description="Disordered" evidence="1">
    <location>
        <begin position="1"/>
        <end position="23"/>
    </location>
</feature>
<dbReference type="Pfam" id="PF12776">
    <property type="entry name" value="Myb_DNA-bind_3"/>
    <property type="match status" value="1"/>
</dbReference>
<gene>
    <name evidence="3" type="ORF">J5N97_017117</name>
</gene>
<feature type="region of interest" description="Disordered" evidence="1">
    <location>
        <begin position="140"/>
        <end position="195"/>
    </location>
</feature>
<protein>
    <recommendedName>
        <fullName evidence="2">Myb/SANT-like domain-containing protein</fullName>
    </recommendedName>
</protein>
<sequence length="293" mass="33394">MASQTSASSSKKRKGTPNRRWTKDMDDVLIPCLAEQAKARLKVDKSFKRQAFMEAARVVNSKIPGSNMDADNVENRLRTLKIKYQELKKIMGLGDCWMERHQRNSFPKAKDLLSKPIPHYDDLRIVCGDDHATGDFARSIFDRFGSDDPDTEGNNETPTNELEHESEPPVPPEPNDQQREFPRHTSSASTARTGRASRLSNKNFIMDHFGEKFDHLSASIEASNSIEASKPKPWKLILSDALWSMEGYSDADLDMVFDILREDKKLAEGFYLRKLSLRKIWLDNFIANQKGSE</sequence>
<keyword evidence="4" id="KW-1185">Reference proteome</keyword>
<name>A0A9D5HG97_9LILI</name>
<accession>A0A9D5HG97</accession>
<dbReference type="OrthoDB" id="992872at2759"/>
<dbReference type="AlphaFoldDB" id="A0A9D5HG97"/>
<evidence type="ECO:0000259" key="2">
    <source>
        <dbReference type="Pfam" id="PF12776"/>
    </source>
</evidence>
<dbReference type="Proteomes" id="UP001085076">
    <property type="component" value="Miscellaneous, Linkage group lg04"/>
</dbReference>